<evidence type="ECO:0000313" key="4">
    <source>
        <dbReference type="Proteomes" id="UP000051922"/>
    </source>
</evidence>
<dbReference type="Proteomes" id="UP000051922">
    <property type="component" value="Unassembled WGS sequence"/>
</dbReference>
<evidence type="ECO:0000256" key="1">
    <source>
        <dbReference type="ARBA" id="ARBA00007435"/>
    </source>
</evidence>
<dbReference type="InterPro" id="IPR050190">
    <property type="entry name" value="UPF0213_domain"/>
</dbReference>
<dbReference type="PATRIC" id="fig|1423783.4.peg.447"/>
<dbReference type="AlphaFoldDB" id="A0A0R1U052"/>
<dbReference type="CDD" id="cd10456">
    <property type="entry name" value="GIY-YIG_UPF0213"/>
    <property type="match status" value="1"/>
</dbReference>
<accession>A0A0R1U052</accession>
<comment type="similarity">
    <text evidence="1">Belongs to the UPF0213 family.</text>
</comment>
<name>A0A0R1U052_9LACO</name>
<dbReference type="PROSITE" id="PS50164">
    <property type="entry name" value="GIY_YIG"/>
    <property type="match status" value="1"/>
</dbReference>
<feature type="domain" description="GIY-YIG" evidence="2">
    <location>
        <begin position="6"/>
        <end position="81"/>
    </location>
</feature>
<gene>
    <name evidence="3" type="ORF">FC50_GL000430</name>
</gene>
<dbReference type="OrthoDB" id="9807770at2"/>
<dbReference type="EMBL" id="AZFJ01000037">
    <property type="protein sequence ID" value="KRL86785.1"/>
    <property type="molecule type" value="Genomic_DNA"/>
</dbReference>
<dbReference type="RefSeq" id="WP_056956413.1">
    <property type="nucleotide sequence ID" value="NZ_AZFJ01000037.1"/>
</dbReference>
<keyword evidence="4" id="KW-1185">Reference proteome</keyword>
<dbReference type="InterPro" id="IPR000305">
    <property type="entry name" value="GIY-YIG_endonuc"/>
</dbReference>
<dbReference type="InterPro" id="IPR035901">
    <property type="entry name" value="GIY-YIG_endonuc_sf"/>
</dbReference>
<dbReference type="STRING" id="1423783.FC50_GL000430"/>
<proteinExistence type="inferred from homology"/>
<dbReference type="PANTHER" id="PTHR34477:SF1">
    <property type="entry name" value="UPF0213 PROTEIN YHBQ"/>
    <property type="match status" value="1"/>
</dbReference>
<dbReference type="Gene3D" id="3.40.1440.10">
    <property type="entry name" value="GIY-YIG endonuclease"/>
    <property type="match status" value="1"/>
</dbReference>
<dbReference type="Pfam" id="PF01541">
    <property type="entry name" value="GIY-YIG"/>
    <property type="match status" value="1"/>
</dbReference>
<organism evidence="3 4">
    <name type="scientific">Lacticaseibacillus pantheris DSM 15945 = JCM 12539 = NBRC 106106</name>
    <dbReference type="NCBI Taxonomy" id="1423783"/>
    <lineage>
        <taxon>Bacteria</taxon>
        <taxon>Bacillati</taxon>
        <taxon>Bacillota</taxon>
        <taxon>Bacilli</taxon>
        <taxon>Lactobacillales</taxon>
        <taxon>Lactobacillaceae</taxon>
        <taxon>Lacticaseibacillus</taxon>
    </lineage>
</organism>
<evidence type="ECO:0000259" key="2">
    <source>
        <dbReference type="PROSITE" id="PS50164"/>
    </source>
</evidence>
<sequence length="99" mass="11369">MTEEPAKYFFYVVQCADNTFYGGYSTDVAARVATHNAGKGAKYTKRRLPVELVYSEGFASQHDALSAEWHFKHQPRADKERFLRAHGAHWRRGAVIQQH</sequence>
<comment type="caution">
    <text evidence="3">The sequence shown here is derived from an EMBL/GenBank/DDBJ whole genome shotgun (WGS) entry which is preliminary data.</text>
</comment>
<dbReference type="PANTHER" id="PTHR34477">
    <property type="entry name" value="UPF0213 PROTEIN YHBQ"/>
    <property type="match status" value="1"/>
</dbReference>
<protein>
    <recommendedName>
        <fullName evidence="2">GIY-YIG domain-containing protein</fullName>
    </recommendedName>
</protein>
<evidence type="ECO:0000313" key="3">
    <source>
        <dbReference type="EMBL" id="KRL86785.1"/>
    </source>
</evidence>
<reference evidence="3 4" key="1">
    <citation type="journal article" date="2015" name="Genome Announc.">
        <title>Expanding the biotechnology potential of lactobacilli through comparative genomics of 213 strains and associated genera.</title>
        <authorList>
            <person name="Sun Z."/>
            <person name="Harris H.M."/>
            <person name="McCann A."/>
            <person name="Guo C."/>
            <person name="Argimon S."/>
            <person name="Zhang W."/>
            <person name="Yang X."/>
            <person name="Jeffery I.B."/>
            <person name="Cooney J.C."/>
            <person name="Kagawa T.F."/>
            <person name="Liu W."/>
            <person name="Song Y."/>
            <person name="Salvetti E."/>
            <person name="Wrobel A."/>
            <person name="Rasinkangas P."/>
            <person name="Parkhill J."/>
            <person name="Rea M.C."/>
            <person name="O'Sullivan O."/>
            <person name="Ritari J."/>
            <person name="Douillard F.P."/>
            <person name="Paul Ross R."/>
            <person name="Yang R."/>
            <person name="Briner A.E."/>
            <person name="Felis G.E."/>
            <person name="de Vos W.M."/>
            <person name="Barrangou R."/>
            <person name="Klaenhammer T.R."/>
            <person name="Caufield P.W."/>
            <person name="Cui Y."/>
            <person name="Zhang H."/>
            <person name="O'Toole P.W."/>
        </authorList>
    </citation>
    <scope>NUCLEOTIDE SEQUENCE [LARGE SCALE GENOMIC DNA]</scope>
    <source>
        <strain evidence="3 4">DSM 15945</strain>
    </source>
</reference>
<dbReference type="SUPFAM" id="SSF82771">
    <property type="entry name" value="GIY-YIG endonuclease"/>
    <property type="match status" value="1"/>
</dbReference>